<dbReference type="GO" id="GO:0005737">
    <property type="term" value="C:cytoplasm"/>
    <property type="evidence" value="ECO:0007669"/>
    <property type="project" value="UniProtKB-ARBA"/>
</dbReference>
<evidence type="ECO:0000256" key="3">
    <source>
        <dbReference type="ARBA" id="ARBA00046280"/>
    </source>
</evidence>
<evidence type="ECO:0000256" key="4">
    <source>
        <dbReference type="PROSITE-ProRule" id="PRU00290"/>
    </source>
</evidence>
<dbReference type="OrthoDB" id="1719357at2759"/>
<dbReference type="Proteomes" id="UP000186594">
    <property type="component" value="Unassembled WGS sequence"/>
</dbReference>
<keyword evidence="2" id="KW-0653">Protein transport</keyword>
<evidence type="ECO:0000256" key="2">
    <source>
        <dbReference type="ARBA" id="ARBA00022927"/>
    </source>
</evidence>
<dbReference type="InterPro" id="IPR044565">
    <property type="entry name" value="Sec22"/>
</dbReference>
<evidence type="ECO:0000259" key="6">
    <source>
        <dbReference type="PROSITE" id="PS50892"/>
    </source>
</evidence>
<keyword evidence="5" id="KW-0472">Membrane</keyword>
<evidence type="ECO:0000313" key="7">
    <source>
        <dbReference type="EMBL" id="OLL22265.1"/>
    </source>
</evidence>
<keyword evidence="5" id="KW-1133">Transmembrane helix</keyword>
<dbReference type="SUPFAM" id="SSF58038">
    <property type="entry name" value="SNARE fusion complex"/>
    <property type="match status" value="1"/>
</dbReference>
<dbReference type="InterPro" id="IPR042855">
    <property type="entry name" value="V_SNARE_CC"/>
</dbReference>
<dbReference type="STRING" id="1198029.A0A1U7LHY5"/>
<comment type="subcellular location">
    <subcellularLocation>
        <location evidence="3">Endomembrane system</location>
        <topology evidence="3">Single-pass type IV membrane protein</topology>
    </subcellularLocation>
</comment>
<sequence length="98" mass="11510">MHTKKKEYQDSRNANNLDKLNADLQDVTKVMTKNIKDLLERGDSLDRMSTLSSSLRDESAKYRRRARNINLQALLRQWAPLGAAGLFFLIFIYVKFFW</sequence>
<keyword evidence="4" id="KW-0175">Coiled coil</keyword>
<evidence type="ECO:0000256" key="5">
    <source>
        <dbReference type="SAM" id="Phobius"/>
    </source>
</evidence>
<dbReference type="EMBL" id="LXFE01003563">
    <property type="protein sequence ID" value="OLL22265.1"/>
    <property type="molecule type" value="Genomic_DNA"/>
</dbReference>
<comment type="caution">
    <text evidence="7">The sequence shown here is derived from an EMBL/GenBank/DDBJ whole genome shotgun (WGS) entry which is preliminary data.</text>
</comment>
<proteinExistence type="predicted"/>
<keyword evidence="8" id="KW-1185">Reference proteome</keyword>
<dbReference type="GO" id="GO:0005484">
    <property type="term" value="F:SNAP receptor activity"/>
    <property type="evidence" value="ECO:0007669"/>
    <property type="project" value="InterPro"/>
</dbReference>
<dbReference type="Gene3D" id="1.20.5.110">
    <property type="match status" value="1"/>
</dbReference>
<evidence type="ECO:0000313" key="8">
    <source>
        <dbReference type="Proteomes" id="UP000186594"/>
    </source>
</evidence>
<protein>
    <recommendedName>
        <fullName evidence="6">V-SNARE coiled-coil homology domain-containing protein</fullName>
    </recommendedName>
</protein>
<dbReference type="Pfam" id="PF00957">
    <property type="entry name" value="Synaptobrevin"/>
    <property type="match status" value="1"/>
</dbReference>
<reference evidence="7 8" key="1">
    <citation type="submission" date="2016-04" db="EMBL/GenBank/DDBJ databases">
        <title>Evolutionary innovation and constraint leading to complex multicellularity in the Ascomycota.</title>
        <authorList>
            <person name="Cisse O."/>
            <person name="Nguyen A."/>
            <person name="Hewitt D.A."/>
            <person name="Jedd G."/>
            <person name="Stajich J.E."/>
        </authorList>
    </citation>
    <scope>NUCLEOTIDE SEQUENCE [LARGE SCALE GENOMIC DNA]</scope>
    <source>
        <strain evidence="7 8">DAH-3</strain>
    </source>
</reference>
<accession>A0A1U7LHY5</accession>
<evidence type="ECO:0000256" key="1">
    <source>
        <dbReference type="ARBA" id="ARBA00022448"/>
    </source>
</evidence>
<feature type="transmembrane region" description="Helical" evidence="5">
    <location>
        <begin position="73"/>
        <end position="94"/>
    </location>
</feature>
<dbReference type="OMA" id="INVQAMI"/>
<keyword evidence="5" id="KW-0812">Transmembrane</keyword>
<dbReference type="PROSITE" id="PS50892">
    <property type="entry name" value="V_SNARE"/>
    <property type="match status" value="1"/>
</dbReference>
<dbReference type="GO" id="GO:0006888">
    <property type="term" value="P:endoplasmic reticulum to Golgi vesicle-mediated transport"/>
    <property type="evidence" value="ECO:0007669"/>
    <property type="project" value="InterPro"/>
</dbReference>
<dbReference type="GO" id="GO:0006890">
    <property type="term" value="P:retrograde vesicle-mediated transport, Golgi to endoplasmic reticulum"/>
    <property type="evidence" value="ECO:0007669"/>
    <property type="project" value="InterPro"/>
</dbReference>
<organism evidence="7 8">
    <name type="scientific">Neolecta irregularis (strain DAH-3)</name>
    <dbReference type="NCBI Taxonomy" id="1198029"/>
    <lineage>
        <taxon>Eukaryota</taxon>
        <taxon>Fungi</taxon>
        <taxon>Dikarya</taxon>
        <taxon>Ascomycota</taxon>
        <taxon>Taphrinomycotina</taxon>
        <taxon>Neolectales</taxon>
        <taxon>Neolectaceae</taxon>
        <taxon>Neolecta</taxon>
    </lineage>
</organism>
<keyword evidence="1" id="KW-0813">Transport</keyword>
<dbReference type="AlphaFoldDB" id="A0A1U7LHY5"/>
<dbReference type="CDD" id="cd15866">
    <property type="entry name" value="R-SNARE_SEC22"/>
    <property type="match status" value="1"/>
</dbReference>
<name>A0A1U7LHY5_NEOID</name>
<gene>
    <name evidence="7" type="ORF">NEOLI_003006</name>
</gene>
<dbReference type="GO" id="GO:0012505">
    <property type="term" value="C:endomembrane system"/>
    <property type="evidence" value="ECO:0007669"/>
    <property type="project" value="UniProtKB-SubCell"/>
</dbReference>
<feature type="domain" description="V-SNARE coiled-coil homology" evidence="6">
    <location>
        <begin position="16"/>
        <end position="76"/>
    </location>
</feature>
<dbReference type="GO" id="GO:0015031">
    <property type="term" value="P:protein transport"/>
    <property type="evidence" value="ECO:0007669"/>
    <property type="project" value="UniProtKB-KW"/>
</dbReference>
<dbReference type="PANTHER" id="PTHR45837">
    <property type="entry name" value="VESICLE-TRAFFICKING PROTEIN SEC22B"/>
    <property type="match status" value="1"/>
</dbReference>